<keyword evidence="1" id="KW-0812">Transmembrane</keyword>
<organism evidence="2 3">
    <name type="scientific">Mycolicibacterium flavescens</name>
    <name type="common">Mycobacterium flavescens</name>
    <dbReference type="NCBI Taxonomy" id="1776"/>
    <lineage>
        <taxon>Bacteria</taxon>
        <taxon>Bacillati</taxon>
        <taxon>Actinomycetota</taxon>
        <taxon>Actinomycetes</taxon>
        <taxon>Mycobacteriales</taxon>
        <taxon>Mycobacteriaceae</taxon>
        <taxon>Mycolicibacterium</taxon>
    </lineage>
</organism>
<proteinExistence type="predicted"/>
<sequence length="161" mass="18216">MKRVAAAGFLLVIGVELMTLVARDRQAVLIVAGAATALTLLALRWYLTREGETGDVAEYSDAAAESLNRWLARTETLISRAESTRRDWDRHLRPMLARQFELSTGQRRTKDRQAYHATGRMLFGDQLWEWVNPENAARSGVEQPGPGRAVLDEILRRLERV</sequence>
<gene>
    <name evidence="2" type="ORF">BHQ18_26995</name>
</gene>
<evidence type="ECO:0000256" key="1">
    <source>
        <dbReference type="SAM" id="Phobius"/>
    </source>
</evidence>
<dbReference type="STRING" id="1776.BHQ18_26995"/>
<dbReference type="Proteomes" id="UP000094053">
    <property type="component" value="Unassembled WGS sequence"/>
</dbReference>
<protein>
    <submittedName>
        <fullName evidence="2">Uncharacterized protein</fullName>
    </submittedName>
</protein>
<keyword evidence="1" id="KW-1133">Transmembrane helix</keyword>
<dbReference type="RefSeq" id="WP_069416723.1">
    <property type="nucleotide sequence ID" value="NZ_JACKUL010000026.1"/>
</dbReference>
<evidence type="ECO:0000313" key="3">
    <source>
        <dbReference type="Proteomes" id="UP000094053"/>
    </source>
</evidence>
<name>A0A1E3R955_MYCFV</name>
<dbReference type="AlphaFoldDB" id="A0A1E3R955"/>
<keyword evidence="1" id="KW-0472">Membrane</keyword>
<accession>A0A1E3R955</accession>
<reference evidence="3" key="1">
    <citation type="submission" date="2016-09" db="EMBL/GenBank/DDBJ databases">
        <authorList>
            <person name="Greninger A.L."/>
            <person name="Jerome K.R."/>
            <person name="Mcnair B."/>
            <person name="Wallis C."/>
            <person name="Fang F."/>
        </authorList>
    </citation>
    <scope>NUCLEOTIDE SEQUENCE [LARGE SCALE GENOMIC DNA]</scope>
    <source>
        <strain evidence="3">M6</strain>
    </source>
</reference>
<keyword evidence="3" id="KW-1185">Reference proteome</keyword>
<feature type="transmembrane region" description="Helical" evidence="1">
    <location>
        <begin position="27"/>
        <end position="47"/>
    </location>
</feature>
<comment type="caution">
    <text evidence="2">The sequence shown here is derived from an EMBL/GenBank/DDBJ whole genome shotgun (WGS) entry which is preliminary data.</text>
</comment>
<dbReference type="EMBL" id="MIHA01000031">
    <property type="protein sequence ID" value="ODQ86466.1"/>
    <property type="molecule type" value="Genomic_DNA"/>
</dbReference>
<dbReference type="OrthoDB" id="4571146at2"/>
<evidence type="ECO:0000313" key="2">
    <source>
        <dbReference type="EMBL" id="ODQ86466.1"/>
    </source>
</evidence>